<keyword evidence="2 4" id="KW-0378">Hydrolase</keyword>
<dbReference type="GO" id="GO:0016787">
    <property type="term" value="F:hydrolase activity"/>
    <property type="evidence" value="ECO:0007669"/>
    <property type="project" value="UniProtKB-KW"/>
</dbReference>
<dbReference type="Proteomes" id="UP001277761">
    <property type="component" value="Unassembled WGS sequence"/>
</dbReference>
<sequence length="374" mass="39994">MSTPTGPPRLTPRERVEARLLSRAARLSPTTRRRLGERPIVVEGQTLDPATQTMLQIQRLAREPLIETLDLAGGRASLRRGSLLTAGRPTPVGAVRDLRIDGATGPLPARHYRPPGDADGRPLLVFFHGGGYATGDLDTHDAPCRVLCAHAGVHVLAVDYRLAPEHPFPAGHEDTLAAWRWAVAHAGELGADPKRLAVGGDSAGGNFSATLALATARNGERAPDVQLLLYPGIDFVEERPSRQTFGKEFFLTAPLIEWFLGHYLDGVEHDPRDPRLSPIHAEDLSGLAPAIVVTAGFDPLRDEGEAYAAALAAAGVPVIQRRHASLIHGFINLLGVGTASREALVETAGTLRGLLEAPPRRGRRRAPRKAAVGA</sequence>
<keyword evidence="5" id="KW-1185">Reference proteome</keyword>
<name>A0ABU4VK65_9ACTN</name>
<dbReference type="InterPro" id="IPR002168">
    <property type="entry name" value="Lipase_GDXG_HIS_AS"/>
</dbReference>
<reference evidence="4 5" key="1">
    <citation type="submission" date="2023-11" db="EMBL/GenBank/DDBJ databases">
        <authorList>
            <person name="Xu M."/>
            <person name="Jiang T."/>
        </authorList>
    </citation>
    <scope>NUCLEOTIDE SEQUENCE [LARGE SCALE GENOMIC DNA]</scope>
    <source>
        <strain evidence="4 5">SD</strain>
    </source>
</reference>
<evidence type="ECO:0000256" key="1">
    <source>
        <dbReference type="ARBA" id="ARBA00010515"/>
    </source>
</evidence>
<organism evidence="4 5">
    <name type="scientific">Patulibacter brassicae</name>
    <dbReference type="NCBI Taxonomy" id="1705717"/>
    <lineage>
        <taxon>Bacteria</taxon>
        <taxon>Bacillati</taxon>
        <taxon>Actinomycetota</taxon>
        <taxon>Thermoleophilia</taxon>
        <taxon>Solirubrobacterales</taxon>
        <taxon>Patulibacteraceae</taxon>
        <taxon>Patulibacter</taxon>
    </lineage>
</organism>
<dbReference type="EMBL" id="JAXAVX010000002">
    <property type="protein sequence ID" value="MDX8151190.1"/>
    <property type="molecule type" value="Genomic_DNA"/>
</dbReference>
<dbReference type="InterPro" id="IPR029058">
    <property type="entry name" value="AB_hydrolase_fold"/>
</dbReference>
<comment type="caution">
    <text evidence="4">The sequence shown here is derived from an EMBL/GenBank/DDBJ whole genome shotgun (WGS) entry which is preliminary data.</text>
</comment>
<evidence type="ECO:0000313" key="5">
    <source>
        <dbReference type="Proteomes" id="UP001277761"/>
    </source>
</evidence>
<dbReference type="Gene3D" id="3.40.50.1820">
    <property type="entry name" value="alpha/beta hydrolase"/>
    <property type="match status" value="1"/>
</dbReference>
<dbReference type="InterPro" id="IPR050300">
    <property type="entry name" value="GDXG_lipolytic_enzyme"/>
</dbReference>
<evidence type="ECO:0000259" key="3">
    <source>
        <dbReference type="Pfam" id="PF07859"/>
    </source>
</evidence>
<comment type="similarity">
    <text evidence="1">Belongs to the 'GDXG' lipolytic enzyme family.</text>
</comment>
<dbReference type="InterPro" id="IPR013094">
    <property type="entry name" value="AB_hydrolase_3"/>
</dbReference>
<protein>
    <submittedName>
        <fullName evidence="4">Alpha/beta hydrolase</fullName>
    </submittedName>
</protein>
<dbReference type="SUPFAM" id="SSF53474">
    <property type="entry name" value="alpha/beta-Hydrolases"/>
    <property type="match status" value="1"/>
</dbReference>
<dbReference type="PROSITE" id="PS01173">
    <property type="entry name" value="LIPASE_GDXG_HIS"/>
    <property type="match status" value="1"/>
</dbReference>
<gene>
    <name evidence="4" type="ORF">SK069_06275</name>
</gene>
<evidence type="ECO:0000256" key="2">
    <source>
        <dbReference type="ARBA" id="ARBA00022801"/>
    </source>
</evidence>
<proteinExistence type="inferred from homology"/>
<dbReference type="Pfam" id="PF07859">
    <property type="entry name" value="Abhydrolase_3"/>
    <property type="match status" value="1"/>
</dbReference>
<dbReference type="PANTHER" id="PTHR48081:SF8">
    <property type="entry name" value="ALPHA_BETA HYDROLASE FOLD-3 DOMAIN-CONTAINING PROTEIN-RELATED"/>
    <property type="match status" value="1"/>
</dbReference>
<feature type="domain" description="Alpha/beta hydrolase fold-3" evidence="3">
    <location>
        <begin position="124"/>
        <end position="331"/>
    </location>
</feature>
<accession>A0ABU4VK65</accession>
<evidence type="ECO:0000313" key="4">
    <source>
        <dbReference type="EMBL" id="MDX8151190.1"/>
    </source>
</evidence>
<dbReference type="PANTHER" id="PTHR48081">
    <property type="entry name" value="AB HYDROLASE SUPERFAMILY PROTEIN C4A8.06C"/>
    <property type="match status" value="1"/>
</dbReference>